<keyword evidence="4" id="KW-0812">Transmembrane</keyword>
<reference evidence="7" key="1">
    <citation type="journal article" date="2019" name="Int. J. Syst. Evol. Microbiol.">
        <title>The Global Catalogue of Microorganisms (GCM) 10K type strain sequencing project: providing services to taxonomists for standard genome sequencing and annotation.</title>
        <authorList>
            <consortium name="The Broad Institute Genomics Platform"/>
            <consortium name="The Broad Institute Genome Sequencing Center for Infectious Disease"/>
            <person name="Wu L."/>
            <person name="Ma J."/>
        </authorList>
    </citation>
    <scope>NUCLEOTIDE SEQUENCE [LARGE SCALE GENOMIC DNA]</scope>
    <source>
        <strain evidence="7">KCTC 42875</strain>
    </source>
</reference>
<gene>
    <name evidence="6" type="ORF">ACFOLC_03575</name>
</gene>
<name>A0ABV7RKA9_9GAMM</name>
<accession>A0ABV7RKA9</accession>
<evidence type="ECO:0000313" key="6">
    <source>
        <dbReference type="EMBL" id="MFC3550086.1"/>
    </source>
</evidence>
<dbReference type="InterPro" id="IPR000086">
    <property type="entry name" value="NUDIX_hydrolase_dom"/>
</dbReference>
<dbReference type="InterPro" id="IPR015797">
    <property type="entry name" value="NUDIX_hydrolase-like_dom_sf"/>
</dbReference>
<dbReference type="RefSeq" id="WP_386757569.1">
    <property type="nucleotide sequence ID" value="NZ_JBHRXK010000001.1"/>
</dbReference>
<dbReference type="PROSITE" id="PS00893">
    <property type="entry name" value="NUDIX_BOX"/>
    <property type="match status" value="1"/>
</dbReference>
<dbReference type="InterPro" id="IPR020476">
    <property type="entry name" value="Nudix_hydrolase"/>
</dbReference>
<evidence type="ECO:0000256" key="3">
    <source>
        <dbReference type="RuleBase" id="RU003476"/>
    </source>
</evidence>
<feature type="transmembrane region" description="Helical" evidence="4">
    <location>
        <begin position="12"/>
        <end position="30"/>
    </location>
</feature>
<feature type="domain" description="Nudix hydrolase" evidence="5">
    <location>
        <begin position="253"/>
        <end position="376"/>
    </location>
</feature>
<dbReference type="PANTHER" id="PTHR21340">
    <property type="entry name" value="DIADENOSINE 5,5-P1,P4-TETRAPHOSPHATE PYROPHOSPHOHYDROLASE MUTT"/>
    <property type="match status" value="1"/>
</dbReference>
<dbReference type="Proteomes" id="UP001595740">
    <property type="component" value="Unassembled WGS sequence"/>
</dbReference>
<dbReference type="Gene3D" id="3.90.79.10">
    <property type="entry name" value="Nucleoside Triphosphate Pyrophosphohydrolase"/>
    <property type="match status" value="1"/>
</dbReference>
<keyword evidence="4" id="KW-1133">Transmembrane helix</keyword>
<dbReference type="PROSITE" id="PS51462">
    <property type="entry name" value="NUDIX"/>
    <property type="match status" value="1"/>
</dbReference>
<keyword evidence="2 3" id="KW-0378">Hydrolase</keyword>
<dbReference type="InterPro" id="IPR020084">
    <property type="entry name" value="NUDIX_hydrolase_CS"/>
</dbReference>
<feature type="transmembrane region" description="Helical" evidence="4">
    <location>
        <begin position="197"/>
        <end position="216"/>
    </location>
</feature>
<evidence type="ECO:0000259" key="5">
    <source>
        <dbReference type="PROSITE" id="PS51462"/>
    </source>
</evidence>
<proteinExistence type="inferred from homology"/>
<organism evidence="6 7">
    <name type="scientific">Lysobacter cavernae</name>
    <dbReference type="NCBI Taxonomy" id="1685901"/>
    <lineage>
        <taxon>Bacteria</taxon>
        <taxon>Pseudomonadati</taxon>
        <taxon>Pseudomonadota</taxon>
        <taxon>Gammaproteobacteria</taxon>
        <taxon>Lysobacterales</taxon>
        <taxon>Lysobacteraceae</taxon>
        <taxon>Lysobacter</taxon>
    </lineage>
</organism>
<dbReference type="InterPro" id="IPR051325">
    <property type="entry name" value="Nudix_hydrolase_domain"/>
</dbReference>
<feature type="transmembrane region" description="Helical" evidence="4">
    <location>
        <begin position="50"/>
        <end position="72"/>
    </location>
</feature>
<evidence type="ECO:0000256" key="2">
    <source>
        <dbReference type="ARBA" id="ARBA00022801"/>
    </source>
</evidence>
<dbReference type="SUPFAM" id="SSF55811">
    <property type="entry name" value="Nudix"/>
    <property type="match status" value="1"/>
</dbReference>
<keyword evidence="7" id="KW-1185">Reference proteome</keyword>
<comment type="caution">
    <text evidence="6">The sequence shown here is derived from an EMBL/GenBank/DDBJ whole genome shotgun (WGS) entry which is preliminary data.</text>
</comment>
<comment type="cofactor">
    <cofactor evidence="1">
        <name>Mg(2+)</name>
        <dbReference type="ChEBI" id="CHEBI:18420"/>
    </cofactor>
</comment>
<feature type="transmembrane region" description="Helical" evidence="4">
    <location>
        <begin position="168"/>
        <end position="191"/>
    </location>
</feature>
<keyword evidence="4" id="KW-0472">Membrane</keyword>
<protein>
    <submittedName>
        <fullName evidence="6">NUDIX domain-containing protein</fullName>
    </submittedName>
</protein>
<dbReference type="PANTHER" id="PTHR21340:SF0">
    <property type="entry name" value="BIS(5'-NUCLEOSYL)-TETRAPHOSPHATASE [ASYMMETRICAL]"/>
    <property type="match status" value="1"/>
</dbReference>
<evidence type="ECO:0000256" key="4">
    <source>
        <dbReference type="SAM" id="Phobius"/>
    </source>
</evidence>
<comment type="similarity">
    <text evidence="3">Belongs to the Nudix hydrolase family.</text>
</comment>
<evidence type="ECO:0000256" key="1">
    <source>
        <dbReference type="ARBA" id="ARBA00001946"/>
    </source>
</evidence>
<evidence type="ECO:0000313" key="7">
    <source>
        <dbReference type="Proteomes" id="UP001595740"/>
    </source>
</evidence>
<dbReference type="PRINTS" id="PR00502">
    <property type="entry name" value="NUDIXFAMILY"/>
</dbReference>
<dbReference type="Pfam" id="PF00293">
    <property type="entry name" value="NUDIX"/>
    <property type="match status" value="1"/>
</dbReference>
<dbReference type="EMBL" id="JBHRXK010000001">
    <property type="protein sequence ID" value="MFC3550086.1"/>
    <property type="molecule type" value="Genomic_DNA"/>
</dbReference>
<sequence>MNFDPQKFFIGLMDFFSILLPGALLTWLLMGEVGPVVLGARYAKLDGAQAWAAFLFASYLLGHLVFMLGSWLDELYDWARNRTLNKQIKRLANRGQLLRWPVRALIWLAFKHERNLAVDAATRIRRQSLAPLRAEESINTFKWCKTLLNVESQISLAVVQRFEADSKFFRCFVIVLLILLAMWLLHLSSIWHWHRTWPAWGIVVLLALLALALWRYMEQRHKATNYAYWSVITLTARDGKFAFDKTACAVTGPTHAGGVVFRIRRNIAEYLLVEATKDPAQWVLPKGHVEEGERHREAAVREVYEETGAWACIVTELGDATWLVDGSAVTTRFFLMKAIGHGLRQEPDRQHVWLSLRDAVARASHVETRELLLSAERRRASAIGK</sequence>